<dbReference type="RefSeq" id="WP_040270578.1">
    <property type="nucleotide sequence ID" value="NZ_JROO01000006.1"/>
</dbReference>
<protein>
    <submittedName>
        <fullName evidence="1">Uncharacterized protein</fullName>
    </submittedName>
</protein>
<evidence type="ECO:0000313" key="1">
    <source>
        <dbReference type="EMBL" id="KIH99955.1"/>
    </source>
</evidence>
<sequence>MPISPEVRERARGFLPAGARIRYIFPASWNESSFFVVAVTDATVTVLVNRLWSRTRPKRIWRVFPRNVRIGPVDTHLIPTFHLGGSTFEVDEEYVSVINACDAELEGAASLPPDPLPDL</sequence>
<dbReference type="STRING" id="183763.LP52_02985"/>
<keyword evidence="2" id="KW-1185">Reference proteome</keyword>
<dbReference type="OrthoDB" id="3629087at2"/>
<organism evidence="1 2">
    <name type="scientific">Streptomonospora alba</name>
    <dbReference type="NCBI Taxonomy" id="183763"/>
    <lineage>
        <taxon>Bacteria</taxon>
        <taxon>Bacillati</taxon>
        <taxon>Actinomycetota</taxon>
        <taxon>Actinomycetes</taxon>
        <taxon>Streptosporangiales</taxon>
        <taxon>Nocardiopsidaceae</taxon>
        <taxon>Streptomonospora</taxon>
    </lineage>
</organism>
<dbReference type="EMBL" id="JROO01000006">
    <property type="protein sequence ID" value="KIH99955.1"/>
    <property type="molecule type" value="Genomic_DNA"/>
</dbReference>
<comment type="caution">
    <text evidence="1">The sequence shown here is derived from an EMBL/GenBank/DDBJ whole genome shotgun (WGS) entry which is preliminary data.</text>
</comment>
<dbReference type="Proteomes" id="UP000031675">
    <property type="component" value="Unassembled WGS sequence"/>
</dbReference>
<dbReference type="AlphaFoldDB" id="A0A0C2JLX3"/>
<gene>
    <name evidence="1" type="ORF">LP52_02985</name>
</gene>
<reference evidence="2" key="1">
    <citation type="journal article" date="2015" name="Chem. Biol.">
        <title>Structure, bioactivity, and resistance mechanism of streptomonomicin, an unusual lasso Peptide from an understudied halophilic actinomycete.</title>
        <authorList>
            <person name="Metelev M."/>
            <person name="Tietz J.I."/>
            <person name="Melby J.O."/>
            <person name="Blair P.M."/>
            <person name="Zhu L."/>
            <person name="Livnat I."/>
            <person name="Severinov K."/>
            <person name="Mitchell D.A."/>
        </authorList>
    </citation>
    <scope>NUCLEOTIDE SEQUENCE [LARGE SCALE GENOMIC DNA]</scope>
    <source>
        <strain evidence="2">YIM 90003</strain>
    </source>
</reference>
<proteinExistence type="predicted"/>
<name>A0A0C2JLX3_9ACTN</name>
<evidence type="ECO:0000313" key="2">
    <source>
        <dbReference type="Proteomes" id="UP000031675"/>
    </source>
</evidence>
<accession>A0A0C2JLX3</accession>